<dbReference type="AlphaFoldDB" id="A0A6C2UQA4"/>
<sequence length="141" mass="15612">MKSLAKVLSVSVVLAVVAGCASNDVVYIPKVPTPAEAKLLDYFDQPNNKVFLLAVDPSGDFSFGYDYGKATVKEALKVATEKCDANREAHGIVAKPYIYAINDDVVYEEMIMKDHQRKKEKVVQDEAEVEVEVVEMDQPVE</sequence>
<dbReference type="RefSeq" id="WP_136062940.1">
    <property type="nucleotide sequence ID" value="NZ_CAAHFH010000002.1"/>
</dbReference>
<dbReference type="PROSITE" id="PS51257">
    <property type="entry name" value="PROKAR_LIPOPROTEIN"/>
    <property type="match status" value="1"/>
</dbReference>
<dbReference type="EMBL" id="CAAHFH010000002">
    <property type="protein sequence ID" value="VGO21484.1"/>
    <property type="molecule type" value="Genomic_DNA"/>
</dbReference>
<name>A0A6C2UQA4_9BACT</name>
<dbReference type="Proteomes" id="UP000346198">
    <property type="component" value="Unassembled WGS sequence"/>
</dbReference>
<gene>
    <name evidence="2" type="ORF">SCARR_03558</name>
</gene>
<accession>A0A6C2UQA4</accession>
<organism evidence="2 3">
    <name type="scientific">Pontiella sulfatireligans</name>
    <dbReference type="NCBI Taxonomy" id="2750658"/>
    <lineage>
        <taxon>Bacteria</taxon>
        <taxon>Pseudomonadati</taxon>
        <taxon>Kiritimatiellota</taxon>
        <taxon>Kiritimatiellia</taxon>
        <taxon>Kiritimatiellales</taxon>
        <taxon>Pontiellaceae</taxon>
        <taxon>Pontiella</taxon>
    </lineage>
</organism>
<keyword evidence="1" id="KW-0732">Signal</keyword>
<evidence type="ECO:0000256" key="1">
    <source>
        <dbReference type="SAM" id="SignalP"/>
    </source>
</evidence>
<feature type="chain" id="PRO_5025676314" description="Lipoprotein" evidence="1">
    <location>
        <begin position="24"/>
        <end position="141"/>
    </location>
</feature>
<evidence type="ECO:0000313" key="3">
    <source>
        <dbReference type="Proteomes" id="UP000346198"/>
    </source>
</evidence>
<feature type="signal peptide" evidence="1">
    <location>
        <begin position="1"/>
        <end position="23"/>
    </location>
</feature>
<reference evidence="2 3" key="1">
    <citation type="submission" date="2019-04" db="EMBL/GenBank/DDBJ databases">
        <authorList>
            <person name="Van Vliet M D."/>
        </authorList>
    </citation>
    <scope>NUCLEOTIDE SEQUENCE [LARGE SCALE GENOMIC DNA]</scope>
    <source>
        <strain evidence="2 3">F21</strain>
    </source>
</reference>
<proteinExistence type="predicted"/>
<protein>
    <recommendedName>
        <fullName evidence="4">Lipoprotein</fullName>
    </recommendedName>
</protein>
<evidence type="ECO:0000313" key="2">
    <source>
        <dbReference type="EMBL" id="VGO21484.1"/>
    </source>
</evidence>
<keyword evidence="3" id="KW-1185">Reference proteome</keyword>
<evidence type="ECO:0008006" key="4">
    <source>
        <dbReference type="Google" id="ProtNLM"/>
    </source>
</evidence>